<dbReference type="PANTHER" id="PTHR43877">
    <property type="entry name" value="AMINOALKYLPHOSPHONATE N-ACETYLTRANSFERASE-RELATED-RELATED"/>
    <property type="match status" value="1"/>
</dbReference>
<dbReference type="Pfam" id="PF00583">
    <property type="entry name" value="Acetyltransf_1"/>
    <property type="match status" value="1"/>
</dbReference>
<reference evidence="4 5" key="1">
    <citation type="submission" date="2023-06" db="EMBL/GenBank/DDBJ databases">
        <title>Pelomonas sp. APW6 16S ribosomal RNA gene genome sequencing and assembly.</title>
        <authorList>
            <person name="Woo H."/>
        </authorList>
    </citation>
    <scope>NUCLEOTIDE SEQUENCE [LARGE SCALE GENOMIC DNA]</scope>
    <source>
        <strain evidence="4 5">APW6</strain>
    </source>
</reference>
<keyword evidence="1" id="KW-0808">Transferase</keyword>
<dbReference type="InterPro" id="IPR016181">
    <property type="entry name" value="Acyl_CoA_acyltransferase"/>
</dbReference>
<accession>A0ABT7LER9</accession>
<keyword evidence="2" id="KW-0012">Acyltransferase</keyword>
<sequence length="164" mass="17946">MPGHLDPSPELRPLPADRYADWLDGAVERYADYLVAVGRSAANESLNTARRTHAQLLPRGLQTPGHHLFEIPDGKGRAVGSAWLHLGAQGRAHLYDLHVDAAHRRLGHARRALTALVRHACALGANQLSLNVQADNVAAHGLYQALGFETHSLQMSRRLARDEP</sequence>
<comment type="caution">
    <text evidence="4">The sequence shown here is derived from an EMBL/GenBank/DDBJ whole genome shotgun (WGS) entry which is preliminary data.</text>
</comment>
<dbReference type="InterPro" id="IPR000182">
    <property type="entry name" value="GNAT_dom"/>
</dbReference>
<protein>
    <submittedName>
        <fullName evidence="4">GNAT family N-acetyltransferase</fullName>
    </submittedName>
</protein>
<name>A0ABT7LER9_9BURK</name>
<dbReference type="RefSeq" id="WP_285981459.1">
    <property type="nucleotide sequence ID" value="NZ_JASVDS010000001.1"/>
</dbReference>
<proteinExistence type="predicted"/>
<keyword evidence="5" id="KW-1185">Reference proteome</keyword>
<organism evidence="4 5">
    <name type="scientific">Roseateles subflavus</name>
    <dbReference type="NCBI Taxonomy" id="3053353"/>
    <lineage>
        <taxon>Bacteria</taxon>
        <taxon>Pseudomonadati</taxon>
        <taxon>Pseudomonadota</taxon>
        <taxon>Betaproteobacteria</taxon>
        <taxon>Burkholderiales</taxon>
        <taxon>Sphaerotilaceae</taxon>
        <taxon>Roseateles</taxon>
    </lineage>
</organism>
<dbReference type="EMBL" id="JASVDS010000001">
    <property type="protein sequence ID" value="MDL5031353.1"/>
    <property type="molecule type" value="Genomic_DNA"/>
</dbReference>
<gene>
    <name evidence="4" type="ORF">QRD43_05475</name>
</gene>
<evidence type="ECO:0000256" key="1">
    <source>
        <dbReference type="ARBA" id="ARBA00022679"/>
    </source>
</evidence>
<feature type="domain" description="N-acetyltransferase" evidence="3">
    <location>
        <begin position="9"/>
        <end position="164"/>
    </location>
</feature>
<dbReference type="InterPro" id="IPR050832">
    <property type="entry name" value="Bact_Acetyltransf"/>
</dbReference>
<evidence type="ECO:0000313" key="5">
    <source>
        <dbReference type="Proteomes" id="UP001238603"/>
    </source>
</evidence>
<dbReference type="PROSITE" id="PS51186">
    <property type="entry name" value="GNAT"/>
    <property type="match status" value="1"/>
</dbReference>
<dbReference type="CDD" id="cd04301">
    <property type="entry name" value="NAT_SF"/>
    <property type="match status" value="1"/>
</dbReference>
<dbReference type="Gene3D" id="3.40.630.30">
    <property type="match status" value="1"/>
</dbReference>
<dbReference type="SUPFAM" id="SSF55729">
    <property type="entry name" value="Acyl-CoA N-acyltransferases (Nat)"/>
    <property type="match status" value="1"/>
</dbReference>
<evidence type="ECO:0000259" key="3">
    <source>
        <dbReference type="PROSITE" id="PS51186"/>
    </source>
</evidence>
<evidence type="ECO:0000313" key="4">
    <source>
        <dbReference type="EMBL" id="MDL5031353.1"/>
    </source>
</evidence>
<dbReference type="Proteomes" id="UP001238603">
    <property type="component" value="Unassembled WGS sequence"/>
</dbReference>
<evidence type="ECO:0000256" key="2">
    <source>
        <dbReference type="ARBA" id="ARBA00023315"/>
    </source>
</evidence>